<dbReference type="InterPro" id="IPR032465">
    <property type="entry name" value="ACMSD"/>
</dbReference>
<keyword evidence="1" id="KW-0456">Lyase</keyword>
<name>A0ABU2C0D3_9ACTN</name>
<dbReference type="CDD" id="cd01292">
    <property type="entry name" value="metallo-dependent_hydrolases"/>
    <property type="match status" value="1"/>
</dbReference>
<evidence type="ECO:0000259" key="2">
    <source>
        <dbReference type="Pfam" id="PF04909"/>
    </source>
</evidence>
<organism evidence="3 4">
    <name type="scientific">Nocardioides marmoribigeumensis</name>
    <dbReference type="NCBI Taxonomy" id="433649"/>
    <lineage>
        <taxon>Bacteria</taxon>
        <taxon>Bacillati</taxon>
        <taxon>Actinomycetota</taxon>
        <taxon>Actinomycetes</taxon>
        <taxon>Propionibacteriales</taxon>
        <taxon>Nocardioidaceae</taxon>
        <taxon>Nocardioides</taxon>
    </lineage>
</organism>
<protein>
    <submittedName>
        <fullName evidence="3">TIM-barrel fold metal-dependent hydrolase</fullName>
    </submittedName>
</protein>
<evidence type="ECO:0000313" key="4">
    <source>
        <dbReference type="Proteomes" id="UP001183648"/>
    </source>
</evidence>
<dbReference type="InterPro" id="IPR006680">
    <property type="entry name" value="Amidohydro-rel"/>
</dbReference>
<feature type="domain" description="Amidohydrolase-related" evidence="2">
    <location>
        <begin position="26"/>
        <end position="295"/>
    </location>
</feature>
<proteinExistence type="predicted"/>
<dbReference type="Gene3D" id="3.20.20.140">
    <property type="entry name" value="Metal-dependent hydrolases"/>
    <property type="match status" value="1"/>
</dbReference>
<dbReference type="EMBL" id="JAVDYG010000001">
    <property type="protein sequence ID" value="MDR7364103.1"/>
    <property type="molecule type" value="Genomic_DNA"/>
</dbReference>
<comment type="caution">
    <text evidence="3">The sequence shown here is derived from an EMBL/GenBank/DDBJ whole genome shotgun (WGS) entry which is preliminary data.</text>
</comment>
<dbReference type="Proteomes" id="UP001183648">
    <property type="component" value="Unassembled WGS sequence"/>
</dbReference>
<keyword evidence="3" id="KW-0378">Hydrolase</keyword>
<dbReference type="RefSeq" id="WP_310305331.1">
    <property type="nucleotide sequence ID" value="NZ_BAAAPS010000005.1"/>
</dbReference>
<dbReference type="SUPFAM" id="SSF51556">
    <property type="entry name" value="Metallo-dependent hydrolases"/>
    <property type="match status" value="1"/>
</dbReference>
<evidence type="ECO:0000256" key="1">
    <source>
        <dbReference type="ARBA" id="ARBA00023239"/>
    </source>
</evidence>
<dbReference type="GO" id="GO:0016787">
    <property type="term" value="F:hydrolase activity"/>
    <property type="evidence" value="ECO:0007669"/>
    <property type="project" value="UniProtKB-KW"/>
</dbReference>
<gene>
    <name evidence="3" type="ORF">J2S63_003656</name>
</gene>
<dbReference type="PANTHER" id="PTHR21240">
    <property type="entry name" value="2-AMINO-3-CARBOXYLMUCONATE-6-SEMIALDEHYDE DECARBOXYLASE"/>
    <property type="match status" value="1"/>
</dbReference>
<dbReference type="Pfam" id="PF04909">
    <property type="entry name" value="Amidohydro_2"/>
    <property type="match status" value="1"/>
</dbReference>
<dbReference type="InterPro" id="IPR032466">
    <property type="entry name" value="Metal_Hydrolase"/>
</dbReference>
<keyword evidence="4" id="KW-1185">Reference proteome</keyword>
<reference evidence="3 4" key="1">
    <citation type="submission" date="2023-07" db="EMBL/GenBank/DDBJ databases">
        <title>Sequencing the genomes of 1000 actinobacteria strains.</title>
        <authorList>
            <person name="Klenk H.-P."/>
        </authorList>
    </citation>
    <scope>NUCLEOTIDE SEQUENCE [LARGE SCALE GENOMIC DNA]</scope>
    <source>
        <strain evidence="3 4">DSM 19426</strain>
    </source>
</reference>
<sequence length="295" mass="32819">MTPPDLQDEAARLHTVWRELGIPGVVDVHTHFMPANVLAKVWAYFDSAGPLLGRPWPVAYREDEDARVARLRAYGVQRFTSLLYPHKPGMGAWLNEWAADFAARTPDCLHSATFFPEPEAGEYVGAALRSGARVFKAHVQVGAYDPSDPLLDPVWEQLEEAGTPVVIHCASGPRPGAHTGPGPVREVLRRFPRLTLVVAHMGLPEYTPFLELAETHERVHLDTTMAFTDFGDFTDPGDLDLPRLAGLQDRILLGTDFPNIPYPYLHQVEALVRLGLGDDWLRAVLRDNAVRLLDL</sequence>
<evidence type="ECO:0000313" key="3">
    <source>
        <dbReference type="EMBL" id="MDR7364103.1"/>
    </source>
</evidence>
<dbReference type="PANTHER" id="PTHR21240:SF28">
    <property type="entry name" value="ISO-OROTATE DECARBOXYLASE (EUROFUNG)"/>
    <property type="match status" value="1"/>
</dbReference>
<accession>A0ABU2C0D3</accession>